<dbReference type="SUPFAM" id="SSF88946">
    <property type="entry name" value="Sigma2 domain of RNA polymerase sigma factors"/>
    <property type="match status" value="1"/>
</dbReference>
<dbReference type="HOGENOM" id="CLU_523607_0_0_11"/>
<dbReference type="KEGG" id="rha:RHA1_ro01673"/>
<dbReference type="Pfam" id="PF04539">
    <property type="entry name" value="Sigma70_r3"/>
    <property type="match status" value="1"/>
</dbReference>
<gene>
    <name evidence="9" type="ordered locus">RHA1_ro01673</name>
</gene>
<name>Q0SG50_RHOJR</name>
<dbReference type="Gene3D" id="1.10.601.10">
    <property type="entry name" value="RNA Polymerase Primary Sigma Factor"/>
    <property type="match status" value="1"/>
</dbReference>
<evidence type="ECO:0000259" key="8">
    <source>
        <dbReference type="PROSITE" id="PS00716"/>
    </source>
</evidence>
<sequence length="520" mass="58039">MITVDRYDGFDGQVLLHGGYVWITREDLAPSVALAFATAPRRLPISEIGEVRLTGGTTSEFGIVYIIERGFDLDVWSDRRGKIGHPDAVRYYAGSNDAFEQLARSLRALDVTVVVRASPVERVVEGLDGVPVEPVYRPPMPQAPKPAAHSQTGLQQKGAAEQEGAPQPTRSSKQAAPRPKPGVVDNASNSKTALPPELDDGDPGAEAATDVDEYETVDSIRAYSKSIKKRSLLVSGDESELAERIEAGLYAAYLLKEAEDAGEKLSDQRHRDLHRVCRDGQHAKRRFLEANLRLVVSIARRYQGRGLDLLDLVQEGNLGLIRAVEKFDYKTGFKFSTYATWWIRQAITRALADQSRVIRIPVHMVEQIDQLGKERARLTKETGREPTPSELATALDTTIEHIGDLEKYDQRVLSLDVLTDNAEHDGLDFEDDLAVVAEEVAERRRFYETLESVLSPLSERDAQVIRLRYGLTGSDPYTLDEIGKIYGVTRERIRQIESKLLKAMKEESVADILRPFYDSL</sequence>
<feature type="domain" description="RNA polymerase sigma-70" evidence="8">
    <location>
        <begin position="478"/>
        <end position="504"/>
    </location>
</feature>
<dbReference type="InterPro" id="IPR014284">
    <property type="entry name" value="RNA_pol_sigma-70_dom"/>
</dbReference>
<dbReference type="InterPro" id="IPR007627">
    <property type="entry name" value="RNA_pol_sigma70_r2"/>
</dbReference>
<evidence type="ECO:0000256" key="3">
    <source>
        <dbReference type="ARBA" id="ARBA00023125"/>
    </source>
</evidence>
<dbReference type="InterPro" id="IPR050239">
    <property type="entry name" value="Sigma-70_RNA_pol_init_factors"/>
</dbReference>
<evidence type="ECO:0000256" key="1">
    <source>
        <dbReference type="ARBA" id="ARBA00023015"/>
    </source>
</evidence>
<dbReference type="InterPro" id="IPR000943">
    <property type="entry name" value="RNA_pol_sigma70"/>
</dbReference>
<dbReference type="InterPro" id="IPR013324">
    <property type="entry name" value="RNA_pol_sigma_r3/r4-like"/>
</dbReference>
<dbReference type="PROSITE" id="PS00716">
    <property type="entry name" value="SIGMA70_2"/>
    <property type="match status" value="1"/>
</dbReference>
<evidence type="ECO:0000313" key="10">
    <source>
        <dbReference type="Proteomes" id="UP000008710"/>
    </source>
</evidence>
<keyword evidence="1 5" id="KW-0805">Transcription regulation</keyword>
<dbReference type="PROSITE" id="PS00715">
    <property type="entry name" value="SIGMA70_1"/>
    <property type="match status" value="1"/>
</dbReference>
<keyword evidence="4 5" id="KW-0804">Transcription</keyword>
<evidence type="ECO:0000256" key="4">
    <source>
        <dbReference type="ARBA" id="ARBA00023163"/>
    </source>
</evidence>
<dbReference type="Gene3D" id="1.10.10.10">
    <property type="entry name" value="Winged helix-like DNA-binding domain superfamily/Winged helix DNA-binding domain"/>
    <property type="match status" value="2"/>
</dbReference>
<dbReference type="RefSeq" id="WP_011594615.1">
    <property type="nucleotide sequence ID" value="NC_008268.1"/>
</dbReference>
<dbReference type="InterPro" id="IPR007630">
    <property type="entry name" value="RNA_pol_sigma70_r4"/>
</dbReference>
<dbReference type="InterPro" id="IPR036388">
    <property type="entry name" value="WH-like_DNA-bd_sf"/>
</dbReference>
<proteinExistence type="inferred from homology"/>
<keyword evidence="2 5" id="KW-0731">Sigma factor</keyword>
<dbReference type="GO" id="GO:0006352">
    <property type="term" value="P:DNA-templated transcription initiation"/>
    <property type="evidence" value="ECO:0007669"/>
    <property type="project" value="InterPro"/>
</dbReference>
<dbReference type="EMBL" id="CP000431">
    <property type="protein sequence ID" value="ABG93486.1"/>
    <property type="molecule type" value="Genomic_DNA"/>
</dbReference>
<dbReference type="InterPro" id="IPR007624">
    <property type="entry name" value="RNA_pol_sigma70_r3"/>
</dbReference>
<feature type="region of interest" description="Disordered" evidence="6">
    <location>
        <begin position="131"/>
        <end position="212"/>
    </location>
</feature>
<evidence type="ECO:0000256" key="6">
    <source>
        <dbReference type="SAM" id="MobiDB-lite"/>
    </source>
</evidence>
<dbReference type="GO" id="GO:0003677">
    <property type="term" value="F:DNA binding"/>
    <property type="evidence" value="ECO:0007669"/>
    <property type="project" value="UniProtKB-KW"/>
</dbReference>
<feature type="compositionally biased region" description="Acidic residues" evidence="6">
    <location>
        <begin position="197"/>
        <end position="212"/>
    </location>
</feature>
<dbReference type="InterPro" id="IPR013325">
    <property type="entry name" value="RNA_pol_sigma_r2"/>
</dbReference>
<evidence type="ECO:0000256" key="5">
    <source>
        <dbReference type="RuleBase" id="RU362124"/>
    </source>
</evidence>
<dbReference type="Proteomes" id="UP000008710">
    <property type="component" value="Chromosome"/>
</dbReference>
<comment type="similarity">
    <text evidence="5">Belongs to the sigma-70 factor family.</text>
</comment>
<evidence type="ECO:0000313" key="9">
    <source>
        <dbReference type="EMBL" id="ABG93486.1"/>
    </source>
</evidence>
<dbReference type="Pfam" id="PF04545">
    <property type="entry name" value="Sigma70_r4"/>
    <property type="match status" value="1"/>
</dbReference>
<dbReference type="AlphaFoldDB" id="Q0SG50"/>
<organism evidence="9 10">
    <name type="scientific">Rhodococcus jostii (strain RHA1)</name>
    <dbReference type="NCBI Taxonomy" id="101510"/>
    <lineage>
        <taxon>Bacteria</taxon>
        <taxon>Bacillati</taxon>
        <taxon>Actinomycetota</taxon>
        <taxon>Actinomycetes</taxon>
        <taxon>Mycobacteriales</taxon>
        <taxon>Nocardiaceae</taxon>
        <taxon>Rhodococcus</taxon>
    </lineage>
</organism>
<dbReference type="SUPFAM" id="SSF88659">
    <property type="entry name" value="Sigma3 and sigma4 domains of RNA polymerase sigma factors"/>
    <property type="match status" value="2"/>
</dbReference>
<dbReference type="OrthoDB" id="9809557at2"/>
<accession>Q0SG50</accession>
<dbReference type="eggNOG" id="COG0568">
    <property type="taxonomic scope" value="Bacteria"/>
</dbReference>
<evidence type="ECO:0000256" key="2">
    <source>
        <dbReference type="ARBA" id="ARBA00023082"/>
    </source>
</evidence>
<dbReference type="CDD" id="cd06171">
    <property type="entry name" value="Sigma70_r4"/>
    <property type="match status" value="1"/>
</dbReference>
<keyword evidence="3 5" id="KW-0238">DNA-binding</keyword>
<reference evidence="10" key="1">
    <citation type="journal article" date="2006" name="Proc. Natl. Acad. Sci. U.S.A.">
        <title>The complete genome of Rhodococcus sp. RHA1 provides insights into a catabolic powerhouse.</title>
        <authorList>
            <person name="McLeod M.P."/>
            <person name="Warren R.L."/>
            <person name="Hsiao W.W.L."/>
            <person name="Araki N."/>
            <person name="Myhre M."/>
            <person name="Fernandes C."/>
            <person name="Miyazawa D."/>
            <person name="Wong W."/>
            <person name="Lillquist A.L."/>
            <person name="Wang D."/>
            <person name="Dosanjh M."/>
            <person name="Hara H."/>
            <person name="Petrescu A."/>
            <person name="Morin R.D."/>
            <person name="Yang G."/>
            <person name="Stott J.M."/>
            <person name="Schein J.E."/>
            <person name="Shin H."/>
            <person name="Smailus D."/>
            <person name="Siddiqui A.S."/>
            <person name="Marra M.A."/>
            <person name="Jones S.J.M."/>
            <person name="Holt R."/>
            <person name="Brinkman F.S.L."/>
            <person name="Miyauchi K."/>
            <person name="Fukuda M."/>
            <person name="Davies J.E."/>
            <person name="Mohn W.W."/>
            <person name="Eltis L.D."/>
        </authorList>
    </citation>
    <scope>NUCLEOTIDE SEQUENCE [LARGE SCALE GENOMIC DNA]</scope>
    <source>
        <strain evidence="10">RHA1</strain>
    </source>
</reference>
<dbReference type="GO" id="GO:0016987">
    <property type="term" value="F:sigma factor activity"/>
    <property type="evidence" value="ECO:0007669"/>
    <property type="project" value="UniProtKB-KW"/>
</dbReference>
<protein>
    <recommendedName>
        <fullName evidence="5">RNA polymerase sigma factor</fullName>
    </recommendedName>
</protein>
<feature type="domain" description="RNA polymerase sigma-70" evidence="7">
    <location>
        <begin position="311"/>
        <end position="324"/>
    </location>
</feature>
<dbReference type="Pfam" id="PF04542">
    <property type="entry name" value="Sigma70_r2"/>
    <property type="match status" value="1"/>
</dbReference>
<dbReference type="PANTHER" id="PTHR30603:SF60">
    <property type="entry name" value="RNA POLYMERASE SIGMA FACTOR RPOD"/>
    <property type="match status" value="1"/>
</dbReference>
<dbReference type="FunFam" id="1.10.601.10:FF:000001">
    <property type="entry name" value="RNA polymerase sigma factor SigA"/>
    <property type="match status" value="1"/>
</dbReference>
<comment type="function">
    <text evidence="5">Sigma factors are initiation factors that promote the attachment of RNA polymerase to specific initiation sites and are then released.</text>
</comment>
<dbReference type="PRINTS" id="PR00046">
    <property type="entry name" value="SIGMA70FCT"/>
</dbReference>
<evidence type="ECO:0000259" key="7">
    <source>
        <dbReference type="PROSITE" id="PS00715"/>
    </source>
</evidence>
<dbReference type="PANTHER" id="PTHR30603">
    <property type="entry name" value="RNA POLYMERASE SIGMA FACTOR RPO"/>
    <property type="match status" value="1"/>
</dbReference>
<dbReference type="NCBIfam" id="TIGR02937">
    <property type="entry name" value="sigma70-ECF"/>
    <property type="match status" value="1"/>
</dbReference>